<dbReference type="CDD" id="cd16833">
    <property type="entry name" value="YfiH"/>
    <property type="match status" value="1"/>
</dbReference>
<comment type="catalytic activity">
    <reaction evidence="1">
        <text>inosine + phosphate = alpha-D-ribose 1-phosphate + hypoxanthine</text>
        <dbReference type="Rhea" id="RHEA:27646"/>
        <dbReference type="ChEBI" id="CHEBI:17368"/>
        <dbReference type="ChEBI" id="CHEBI:17596"/>
        <dbReference type="ChEBI" id="CHEBI:43474"/>
        <dbReference type="ChEBI" id="CHEBI:57720"/>
        <dbReference type="EC" id="2.4.2.1"/>
    </reaction>
    <physiologicalReaction direction="left-to-right" evidence="1">
        <dbReference type="Rhea" id="RHEA:27647"/>
    </physiologicalReaction>
</comment>
<comment type="caution">
    <text evidence="11">The sequence shown here is derived from an EMBL/GenBank/DDBJ whole genome shotgun (WGS) entry which is preliminary data.</text>
</comment>
<evidence type="ECO:0000256" key="9">
    <source>
        <dbReference type="ARBA" id="ARBA00049893"/>
    </source>
</evidence>
<keyword evidence="5" id="KW-0378">Hydrolase</keyword>
<gene>
    <name evidence="11" type="primary">pgeF</name>
    <name evidence="11" type="ORF">ABUE30_15740</name>
</gene>
<dbReference type="PANTHER" id="PTHR30616:SF2">
    <property type="entry name" value="PURINE NUCLEOSIDE PHOSPHORYLASE LACC1"/>
    <property type="match status" value="1"/>
</dbReference>
<evidence type="ECO:0000256" key="6">
    <source>
        <dbReference type="ARBA" id="ARBA00022833"/>
    </source>
</evidence>
<evidence type="ECO:0000313" key="12">
    <source>
        <dbReference type="Proteomes" id="UP001629953"/>
    </source>
</evidence>
<comment type="catalytic activity">
    <reaction evidence="8">
        <text>adenosine + phosphate = alpha-D-ribose 1-phosphate + adenine</text>
        <dbReference type="Rhea" id="RHEA:27642"/>
        <dbReference type="ChEBI" id="CHEBI:16335"/>
        <dbReference type="ChEBI" id="CHEBI:16708"/>
        <dbReference type="ChEBI" id="CHEBI:43474"/>
        <dbReference type="ChEBI" id="CHEBI:57720"/>
        <dbReference type="EC" id="2.4.2.1"/>
    </reaction>
    <physiologicalReaction direction="left-to-right" evidence="8">
        <dbReference type="Rhea" id="RHEA:27643"/>
    </physiologicalReaction>
</comment>
<keyword evidence="6" id="KW-0862">Zinc</keyword>
<evidence type="ECO:0000256" key="5">
    <source>
        <dbReference type="ARBA" id="ARBA00022801"/>
    </source>
</evidence>
<evidence type="ECO:0000256" key="10">
    <source>
        <dbReference type="RuleBase" id="RU361274"/>
    </source>
</evidence>
<dbReference type="RefSeq" id="WP_408624789.1">
    <property type="nucleotide sequence ID" value="NZ_JBEQCT010000009.1"/>
</dbReference>
<dbReference type="Proteomes" id="UP001629953">
    <property type="component" value="Unassembled WGS sequence"/>
</dbReference>
<evidence type="ECO:0000256" key="7">
    <source>
        <dbReference type="ARBA" id="ARBA00047989"/>
    </source>
</evidence>
<dbReference type="InterPro" id="IPR038371">
    <property type="entry name" value="Cu_polyphenol_OxRdtase_sf"/>
</dbReference>
<accession>A0ABW9G9W1</accession>
<comment type="catalytic activity">
    <reaction evidence="9">
        <text>S-methyl-5'-thioadenosine + phosphate = 5-(methylsulfanyl)-alpha-D-ribose 1-phosphate + adenine</text>
        <dbReference type="Rhea" id="RHEA:11852"/>
        <dbReference type="ChEBI" id="CHEBI:16708"/>
        <dbReference type="ChEBI" id="CHEBI:17509"/>
        <dbReference type="ChEBI" id="CHEBI:43474"/>
        <dbReference type="ChEBI" id="CHEBI:58533"/>
        <dbReference type="EC" id="2.4.2.28"/>
    </reaction>
    <physiologicalReaction direction="left-to-right" evidence="9">
        <dbReference type="Rhea" id="RHEA:11853"/>
    </physiologicalReaction>
</comment>
<proteinExistence type="inferred from homology"/>
<dbReference type="InterPro" id="IPR003730">
    <property type="entry name" value="Cu_polyphenol_OxRdtase"/>
</dbReference>
<dbReference type="EMBL" id="JBEQCT010000009">
    <property type="protein sequence ID" value="MFM2486484.1"/>
    <property type="molecule type" value="Genomic_DNA"/>
</dbReference>
<dbReference type="NCBIfam" id="TIGR00726">
    <property type="entry name" value="peptidoglycan editing factor PgeF"/>
    <property type="match status" value="1"/>
</dbReference>
<name>A0ABW9G9W1_9GAMM</name>
<comment type="catalytic activity">
    <reaction evidence="7">
        <text>adenosine + H2O + H(+) = inosine + NH4(+)</text>
        <dbReference type="Rhea" id="RHEA:24408"/>
        <dbReference type="ChEBI" id="CHEBI:15377"/>
        <dbReference type="ChEBI" id="CHEBI:15378"/>
        <dbReference type="ChEBI" id="CHEBI:16335"/>
        <dbReference type="ChEBI" id="CHEBI:17596"/>
        <dbReference type="ChEBI" id="CHEBI:28938"/>
        <dbReference type="EC" id="3.5.4.4"/>
    </reaction>
    <physiologicalReaction direction="left-to-right" evidence="7">
        <dbReference type="Rhea" id="RHEA:24409"/>
    </physiologicalReaction>
</comment>
<dbReference type="Gene3D" id="3.60.140.10">
    <property type="entry name" value="CNF1/YfiH-like putative cysteine hydrolases"/>
    <property type="match status" value="1"/>
</dbReference>
<evidence type="ECO:0000256" key="8">
    <source>
        <dbReference type="ARBA" id="ARBA00048968"/>
    </source>
</evidence>
<dbReference type="Pfam" id="PF02578">
    <property type="entry name" value="Cu-oxidase_4"/>
    <property type="match status" value="1"/>
</dbReference>
<evidence type="ECO:0000256" key="1">
    <source>
        <dbReference type="ARBA" id="ARBA00000553"/>
    </source>
</evidence>
<evidence type="ECO:0000313" key="11">
    <source>
        <dbReference type="EMBL" id="MFM2486484.1"/>
    </source>
</evidence>
<keyword evidence="12" id="KW-1185">Reference proteome</keyword>
<evidence type="ECO:0000256" key="2">
    <source>
        <dbReference type="ARBA" id="ARBA00007353"/>
    </source>
</evidence>
<organism evidence="11 12">
    <name type="scientific">Celerinatantimonas yamalensis</name>
    <dbReference type="NCBI Taxonomy" id="559956"/>
    <lineage>
        <taxon>Bacteria</taxon>
        <taxon>Pseudomonadati</taxon>
        <taxon>Pseudomonadota</taxon>
        <taxon>Gammaproteobacteria</taxon>
        <taxon>Celerinatantimonadaceae</taxon>
        <taxon>Celerinatantimonas</taxon>
    </lineage>
</organism>
<evidence type="ECO:0000256" key="4">
    <source>
        <dbReference type="ARBA" id="ARBA00022723"/>
    </source>
</evidence>
<comment type="similarity">
    <text evidence="2 10">Belongs to the purine nucleoside phosphorylase YfiH/LACC1 family.</text>
</comment>
<keyword evidence="3" id="KW-0808">Transferase</keyword>
<dbReference type="InterPro" id="IPR011324">
    <property type="entry name" value="Cytotoxic_necrot_fac-like_cat"/>
</dbReference>
<dbReference type="SUPFAM" id="SSF64438">
    <property type="entry name" value="CNF1/YfiH-like putative cysteine hydrolases"/>
    <property type="match status" value="1"/>
</dbReference>
<dbReference type="PANTHER" id="PTHR30616">
    <property type="entry name" value="UNCHARACTERIZED PROTEIN YFIH"/>
    <property type="match status" value="1"/>
</dbReference>
<evidence type="ECO:0000256" key="3">
    <source>
        <dbReference type="ARBA" id="ARBA00022679"/>
    </source>
</evidence>
<sequence>MAVNLIELVFPQDVNAVYSDRLGGFSQPPYASYNLGAHVGDNAAFVARNRLDFGRYLPREPCWLNQVHGTDVVDAALAPTNADADGAVTRGRHIPCVIMVADCLPILLADRNGRCVGAAHGGWRGLASGIVAKTVQAMQTPAQEMIAWLGPAIGPRTFQVGAEVREAFVNQLPATEQAFKVDGERYLADIKQLAVLQLNQLGVTQITVHSGCTYSDEERFFSYRRDGQTGRMAAAIWLA</sequence>
<reference evidence="11 12" key="1">
    <citation type="journal article" date="2013" name="Int. J. Syst. Evol. Microbiol.">
        <title>Celerinatantimonas yamalensis sp. nov., a cold-adapted diazotrophic bacterium from a cold permafrost brine.</title>
        <authorList>
            <person name="Shcherbakova V."/>
            <person name="Chuvilskaya N."/>
            <person name="Rivkina E."/>
            <person name="Demidov N."/>
            <person name="Uchaeva V."/>
            <person name="Suetin S."/>
            <person name="Suzina N."/>
            <person name="Gilichinsky D."/>
        </authorList>
    </citation>
    <scope>NUCLEOTIDE SEQUENCE [LARGE SCALE GENOMIC DNA]</scope>
    <source>
        <strain evidence="11 12">C7</strain>
    </source>
</reference>
<protein>
    <recommendedName>
        <fullName evidence="10">Purine nucleoside phosphorylase</fullName>
    </recommendedName>
</protein>
<keyword evidence="4" id="KW-0479">Metal-binding</keyword>